<proteinExistence type="predicted"/>
<evidence type="ECO:0000256" key="1">
    <source>
        <dbReference type="SAM" id="SignalP"/>
    </source>
</evidence>
<accession>A0A5B0QIY3</accession>
<protein>
    <recommendedName>
        <fullName evidence="4">Secreted protein</fullName>
    </recommendedName>
</protein>
<evidence type="ECO:0000313" key="3">
    <source>
        <dbReference type="Proteomes" id="UP000324748"/>
    </source>
</evidence>
<feature type="signal peptide" evidence="1">
    <location>
        <begin position="1"/>
        <end position="34"/>
    </location>
</feature>
<dbReference type="Proteomes" id="UP000324748">
    <property type="component" value="Unassembled WGS sequence"/>
</dbReference>
<keyword evidence="3" id="KW-1185">Reference proteome</keyword>
<dbReference type="EMBL" id="VSWC01000015">
    <property type="protein sequence ID" value="KAA1113049.1"/>
    <property type="molecule type" value="Genomic_DNA"/>
</dbReference>
<feature type="chain" id="PRO_5022796074" description="Secreted protein" evidence="1">
    <location>
        <begin position="35"/>
        <end position="151"/>
    </location>
</feature>
<comment type="caution">
    <text evidence="2">The sequence shown here is derived from an EMBL/GenBank/DDBJ whole genome shotgun (WGS) entry which is preliminary data.</text>
</comment>
<evidence type="ECO:0000313" key="2">
    <source>
        <dbReference type="EMBL" id="KAA1113049.1"/>
    </source>
</evidence>
<sequence>MFLMNCFRKASIGLAFLPYLLVILHLAQVTPVDARWQCMPHFDDQVGQQTAICWVSEQKKVLCQKNSCVPFYNQNRPFGSLTFVGCENSKAGKTGVTVSNIRNYHHYPNGDEQNGHKGYVAVFDGISKLWYNCAYDGYPDNMNVYICSSCK</sequence>
<evidence type="ECO:0008006" key="4">
    <source>
        <dbReference type="Google" id="ProtNLM"/>
    </source>
</evidence>
<name>A0A5B0QIY3_PUCGR</name>
<gene>
    <name evidence="2" type="ORF">PGT21_019428</name>
</gene>
<dbReference type="AlphaFoldDB" id="A0A5B0QIY3"/>
<reference evidence="2 3" key="1">
    <citation type="submission" date="2019-05" db="EMBL/GenBank/DDBJ databases">
        <title>Emergence of the Ug99 lineage of the wheat stem rust pathogen through somatic hybridization.</title>
        <authorList>
            <person name="Li F."/>
            <person name="Upadhyaya N.M."/>
            <person name="Sperschneider J."/>
            <person name="Matny O."/>
            <person name="Nguyen-Phuc H."/>
            <person name="Mago R."/>
            <person name="Raley C."/>
            <person name="Miller M.E."/>
            <person name="Silverstein K.A.T."/>
            <person name="Henningsen E."/>
            <person name="Hirsch C.D."/>
            <person name="Visser B."/>
            <person name="Pretorius Z.A."/>
            <person name="Steffenson B.J."/>
            <person name="Schwessinger B."/>
            <person name="Dodds P.N."/>
            <person name="Figueroa M."/>
        </authorList>
    </citation>
    <scope>NUCLEOTIDE SEQUENCE [LARGE SCALE GENOMIC DNA]</scope>
    <source>
        <strain evidence="2">21-0</strain>
    </source>
</reference>
<organism evidence="2 3">
    <name type="scientific">Puccinia graminis f. sp. tritici</name>
    <dbReference type="NCBI Taxonomy" id="56615"/>
    <lineage>
        <taxon>Eukaryota</taxon>
        <taxon>Fungi</taxon>
        <taxon>Dikarya</taxon>
        <taxon>Basidiomycota</taxon>
        <taxon>Pucciniomycotina</taxon>
        <taxon>Pucciniomycetes</taxon>
        <taxon>Pucciniales</taxon>
        <taxon>Pucciniaceae</taxon>
        <taxon>Puccinia</taxon>
    </lineage>
</organism>
<keyword evidence="1" id="KW-0732">Signal</keyword>